<evidence type="ECO:0000313" key="1">
    <source>
        <dbReference type="EMBL" id="QNO54013.1"/>
    </source>
</evidence>
<gene>
    <name evidence="1" type="ORF">OHMBFCMF_00032</name>
</gene>
<organism evidence="1">
    <name type="scientific">Candidatus Methanophagaceae archaeon ANME-1 ERB6</name>
    <dbReference type="NCBI Taxonomy" id="2759912"/>
    <lineage>
        <taxon>Archaea</taxon>
        <taxon>Methanobacteriati</taxon>
        <taxon>Methanobacteriota</taxon>
        <taxon>Stenosarchaea group</taxon>
        <taxon>Methanomicrobia</taxon>
        <taxon>Candidatus Methanophagales</taxon>
        <taxon>Candidatus Methanophagaceae</taxon>
    </lineage>
</organism>
<dbReference type="AlphaFoldDB" id="A0A7G9Z179"/>
<protein>
    <submittedName>
        <fullName evidence="1">Uncharacterized protein</fullName>
    </submittedName>
</protein>
<name>A0A7G9Z179_9EURY</name>
<proteinExistence type="predicted"/>
<accession>A0A7G9Z179</accession>
<dbReference type="EMBL" id="MT631557">
    <property type="protein sequence ID" value="QNO54013.1"/>
    <property type="molecule type" value="Genomic_DNA"/>
</dbReference>
<sequence length="39" mass="4818">MGEEERYKRAKERVEELKGFYEHLTIWSCPPFIDLKEKM</sequence>
<reference evidence="1" key="1">
    <citation type="submission" date="2020-06" db="EMBL/GenBank/DDBJ databases">
        <title>Unique genomic features of the anaerobic methanotrophic archaea.</title>
        <authorList>
            <person name="Chadwick G.L."/>
            <person name="Skennerton C.T."/>
            <person name="Laso-Perez R."/>
            <person name="Leu A.O."/>
            <person name="Speth D.R."/>
            <person name="Yu H."/>
            <person name="Morgan-Lang C."/>
            <person name="Hatzenpichler R."/>
            <person name="Goudeau D."/>
            <person name="Malmstrom R."/>
            <person name="Brazelton W.J."/>
            <person name="Woyke T."/>
            <person name="Hallam S.J."/>
            <person name="Tyson G.W."/>
            <person name="Wegener G."/>
            <person name="Boetius A."/>
            <person name="Orphan V."/>
        </authorList>
    </citation>
    <scope>NUCLEOTIDE SEQUENCE</scope>
</reference>